<accession>A0A1H3I8H8</accession>
<dbReference type="STRING" id="61595.SAMN05421644_1419"/>
<evidence type="ECO:0000313" key="4">
    <source>
        <dbReference type="Proteomes" id="UP000198672"/>
    </source>
</evidence>
<feature type="domain" description="Lcl C-terminal" evidence="2">
    <location>
        <begin position="56"/>
        <end position="179"/>
    </location>
</feature>
<feature type="compositionally biased region" description="Basic and acidic residues" evidence="1">
    <location>
        <begin position="198"/>
        <end position="216"/>
    </location>
</feature>
<name>A0A1H3I8H8_ALLWA</name>
<evidence type="ECO:0000259" key="2">
    <source>
        <dbReference type="Pfam" id="PF07603"/>
    </source>
</evidence>
<dbReference type="AlphaFoldDB" id="A0A1H3I8H8"/>
<dbReference type="PANTHER" id="PTHR35812">
    <property type="entry name" value="LIPOPROTEIN"/>
    <property type="match status" value="1"/>
</dbReference>
<dbReference type="PANTHER" id="PTHR35812:SF1">
    <property type="entry name" value="LIPOPROTEIN"/>
    <property type="match status" value="1"/>
</dbReference>
<evidence type="ECO:0000256" key="1">
    <source>
        <dbReference type="SAM" id="MobiDB-lite"/>
    </source>
</evidence>
<reference evidence="4" key="1">
    <citation type="submission" date="2016-10" db="EMBL/GenBank/DDBJ databases">
        <authorList>
            <person name="Varghese N."/>
            <person name="Submissions S."/>
        </authorList>
    </citation>
    <scope>NUCLEOTIDE SEQUENCE [LARGE SCALE GENOMIC DNA]</scope>
    <source>
        <strain evidence="4">DSM 173</strain>
    </source>
</reference>
<sequence length="216" mass="24603">MMQRRFLGLIRHRARSGGWFSLLPLLLVSSLSLAQECVDWGAAGMPDPRYIIWQNGTVYDQQTRLMWKQCVEGTEGDGCALGQPATLRLSSLKRSQEAWTFAGFADWRVPSREELRSLLQRRCYGVGIDSVSFPRTPAARFWTADPVSYYRDSAWILDFATGHQGYGNRYDALYVRLVRDAHACSPARPATCLPSPERQFERHDRTERSSALLPDK</sequence>
<feature type="region of interest" description="Disordered" evidence="1">
    <location>
        <begin position="195"/>
        <end position="216"/>
    </location>
</feature>
<protein>
    <recommendedName>
        <fullName evidence="2">Lcl C-terminal domain-containing protein</fullName>
    </recommendedName>
</protein>
<dbReference type="Proteomes" id="UP000198672">
    <property type="component" value="Unassembled WGS sequence"/>
</dbReference>
<gene>
    <name evidence="3" type="ORF">SAMN05421644_1419</name>
</gene>
<organism evidence="3 4">
    <name type="scientific">Allochromatium warmingii</name>
    <name type="common">Chromatium warmingii</name>
    <dbReference type="NCBI Taxonomy" id="61595"/>
    <lineage>
        <taxon>Bacteria</taxon>
        <taxon>Pseudomonadati</taxon>
        <taxon>Pseudomonadota</taxon>
        <taxon>Gammaproteobacteria</taxon>
        <taxon>Chromatiales</taxon>
        <taxon>Chromatiaceae</taxon>
        <taxon>Allochromatium</taxon>
    </lineage>
</organism>
<dbReference type="RefSeq" id="WP_245709342.1">
    <property type="nucleotide sequence ID" value="NZ_FNOW01000041.1"/>
</dbReference>
<dbReference type="EMBL" id="FNOW01000041">
    <property type="protein sequence ID" value="SDY24016.1"/>
    <property type="molecule type" value="Genomic_DNA"/>
</dbReference>
<dbReference type="Pfam" id="PF07603">
    <property type="entry name" value="Lcl_C"/>
    <property type="match status" value="1"/>
</dbReference>
<dbReference type="InterPro" id="IPR011460">
    <property type="entry name" value="Lcl_C"/>
</dbReference>
<evidence type="ECO:0000313" key="3">
    <source>
        <dbReference type="EMBL" id="SDY24016.1"/>
    </source>
</evidence>
<keyword evidence="4" id="KW-1185">Reference proteome</keyword>
<proteinExistence type="predicted"/>